<dbReference type="Pfam" id="PF18294">
    <property type="entry name" value="Pept_S41_N"/>
    <property type="match status" value="1"/>
</dbReference>
<dbReference type="InterPro" id="IPR005151">
    <property type="entry name" value="Tail-specific_protease"/>
</dbReference>
<protein>
    <recommendedName>
        <fullName evidence="6">Tail specific protease domain-containing protein</fullName>
    </recommendedName>
</protein>
<reference evidence="4 5" key="1">
    <citation type="journal article" date="2017" name="Int. J. Syst. Evol. Microbiol.">
        <title>Ramlibacter alkalitolerans sp. nov., alkali-tolerant bacterium isolated from soil of ginseng.</title>
        <authorList>
            <person name="Lee D.H."/>
            <person name="Cha C.J."/>
        </authorList>
    </citation>
    <scope>NUCLEOTIDE SEQUENCE [LARGE SCALE GENOMIC DNA]</scope>
    <source>
        <strain evidence="4 5">KACC 19305</strain>
    </source>
</reference>
<dbReference type="PANTHER" id="PTHR32060:SF30">
    <property type="entry name" value="CARBOXY-TERMINAL PROCESSING PROTEASE CTPA"/>
    <property type="match status" value="1"/>
</dbReference>
<feature type="domain" description="Peptidase S41 N-terminal" evidence="3">
    <location>
        <begin position="62"/>
        <end position="114"/>
    </location>
</feature>
<dbReference type="Pfam" id="PF03572">
    <property type="entry name" value="Peptidase_S41"/>
    <property type="match status" value="1"/>
</dbReference>
<evidence type="ECO:0000313" key="5">
    <source>
        <dbReference type="Proteomes" id="UP000622707"/>
    </source>
</evidence>
<feature type="domain" description="Tail specific protease" evidence="2">
    <location>
        <begin position="162"/>
        <end position="307"/>
    </location>
</feature>
<dbReference type="CDD" id="cd07561">
    <property type="entry name" value="Peptidase_S41_CPP_like"/>
    <property type="match status" value="1"/>
</dbReference>
<keyword evidence="5" id="KW-1185">Reference proteome</keyword>
<accession>A0ABS1JQK6</accession>
<evidence type="ECO:0000313" key="4">
    <source>
        <dbReference type="EMBL" id="MBL0426441.1"/>
    </source>
</evidence>
<dbReference type="Gene3D" id="3.30.750.170">
    <property type="match status" value="1"/>
</dbReference>
<feature type="chain" id="PRO_5045558135" description="Tail specific protease domain-containing protein" evidence="1">
    <location>
        <begin position="23"/>
        <end position="413"/>
    </location>
</feature>
<sequence>MKKLSSSRSLAALAGCALLLLAACGGGGDDAPAAAATGNGIRPTTALGSSVQYEGICDLETQKKFTRAYLDEVYLWYDEIVDVDASRFRNIPDYFDALLVRTPDANGVAKDRFSAVLPVARVPASPPSVAAASLALDPGLLANHTDAVPVTKVVTSPGGRRAGYIQFNDHEQGAQDDLIAAFRQIQAGNVQDLVLDLRFNTGGFLYVAQAAASMIAGPSAEGKVFERLQYNDKRDQESASDTFFFSSRVQTAETQNPVGTPLPQLDLPRVFVLTSERTCSASESIINSLRGIDVQVIRVGATTCGKPYGFRQKNNCGLAYFPIEFKGTNAKGFGDYTTGIAPTCAVQDDATVLAEDPQADPLFRGALRFIDTGACPAGTATGVQSSASPIVTPPAEPARPAWAGRLLLPRAAR</sequence>
<name>A0ABS1JQK6_9BURK</name>
<dbReference type="PROSITE" id="PS51257">
    <property type="entry name" value="PROKAR_LIPOPROTEIN"/>
    <property type="match status" value="1"/>
</dbReference>
<dbReference type="InterPro" id="IPR041613">
    <property type="entry name" value="Pept_S41_N"/>
</dbReference>
<dbReference type="SUPFAM" id="SSF52096">
    <property type="entry name" value="ClpP/crotonase"/>
    <property type="match status" value="1"/>
</dbReference>
<feature type="signal peptide" evidence="1">
    <location>
        <begin position="1"/>
        <end position="22"/>
    </location>
</feature>
<dbReference type="PANTHER" id="PTHR32060">
    <property type="entry name" value="TAIL-SPECIFIC PROTEASE"/>
    <property type="match status" value="1"/>
</dbReference>
<gene>
    <name evidence="4" type="ORF">JI746_15110</name>
</gene>
<organism evidence="4 5">
    <name type="scientific">Ramlibacter alkalitolerans</name>
    <dbReference type="NCBI Taxonomy" id="2039631"/>
    <lineage>
        <taxon>Bacteria</taxon>
        <taxon>Pseudomonadati</taxon>
        <taxon>Pseudomonadota</taxon>
        <taxon>Betaproteobacteria</taxon>
        <taxon>Burkholderiales</taxon>
        <taxon>Comamonadaceae</taxon>
        <taxon>Ramlibacter</taxon>
    </lineage>
</organism>
<comment type="caution">
    <text evidence="4">The sequence shown here is derived from an EMBL/GenBank/DDBJ whole genome shotgun (WGS) entry which is preliminary data.</text>
</comment>
<dbReference type="EMBL" id="JAEQND010000008">
    <property type="protein sequence ID" value="MBL0426441.1"/>
    <property type="molecule type" value="Genomic_DNA"/>
</dbReference>
<evidence type="ECO:0000259" key="2">
    <source>
        <dbReference type="Pfam" id="PF03572"/>
    </source>
</evidence>
<proteinExistence type="predicted"/>
<dbReference type="RefSeq" id="WP_201690587.1">
    <property type="nucleotide sequence ID" value="NZ_JAEQND010000008.1"/>
</dbReference>
<keyword evidence="1" id="KW-0732">Signal</keyword>
<dbReference type="Gene3D" id="3.90.226.10">
    <property type="entry name" value="2-enoyl-CoA Hydratase, Chain A, domain 1"/>
    <property type="match status" value="1"/>
</dbReference>
<evidence type="ECO:0008006" key="6">
    <source>
        <dbReference type="Google" id="ProtNLM"/>
    </source>
</evidence>
<evidence type="ECO:0000256" key="1">
    <source>
        <dbReference type="SAM" id="SignalP"/>
    </source>
</evidence>
<dbReference type="Proteomes" id="UP000622707">
    <property type="component" value="Unassembled WGS sequence"/>
</dbReference>
<dbReference type="InterPro" id="IPR029045">
    <property type="entry name" value="ClpP/crotonase-like_dom_sf"/>
</dbReference>
<evidence type="ECO:0000259" key="3">
    <source>
        <dbReference type="Pfam" id="PF18294"/>
    </source>
</evidence>